<dbReference type="EMBL" id="NKHZ01000011">
    <property type="protein sequence ID" value="PNS21499.1"/>
    <property type="molecule type" value="Genomic_DNA"/>
</dbReference>
<dbReference type="InterPro" id="IPR027417">
    <property type="entry name" value="P-loop_NTPase"/>
</dbReference>
<dbReference type="UniPathway" id="UPA00792"/>
<reference evidence="11 12" key="1">
    <citation type="submission" date="2017-06" db="EMBL/GenBank/DDBJ databases">
        <title>Draft genome sequence of a variant of Elsinoe murrayae.</title>
        <authorList>
            <person name="Cheng Q."/>
        </authorList>
    </citation>
    <scope>NUCLEOTIDE SEQUENCE [LARGE SCALE GENOMIC DNA]</scope>
    <source>
        <strain evidence="11 12">CQ-2017a</strain>
    </source>
</reference>
<dbReference type="SUPFAM" id="SSF52540">
    <property type="entry name" value="P-loop containing nucleoside triphosphate hydrolases"/>
    <property type="match status" value="1"/>
</dbReference>
<evidence type="ECO:0000256" key="7">
    <source>
        <dbReference type="ARBA" id="ARBA00022840"/>
    </source>
</evidence>
<dbReference type="Proteomes" id="UP000243797">
    <property type="component" value="Unassembled WGS sequence"/>
</dbReference>
<keyword evidence="5" id="KW-0547">Nucleotide-binding</keyword>
<gene>
    <name evidence="11" type="ORF">CAC42_1278</name>
</gene>
<dbReference type="CDD" id="cd02021">
    <property type="entry name" value="GntK"/>
    <property type="match status" value="1"/>
</dbReference>
<dbReference type="InParanoid" id="A0A2K1R2I6"/>
<comment type="pathway">
    <text evidence="1">Carbohydrate acid metabolism; D-gluconate degradation.</text>
</comment>
<accession>A0A2K1R2I6</accession>
<name>A0A2K1R2I6_9PEZI</name>
<evidence type="ECO:0000313" key="11">
    <source>
        <dbReference type="EMBL" id="PNS21499.1"/>
    </source>
</evidence>
<dbReference type="Gene3D" id="3.40.50.300">
    <property type="entry name" value="P-loop containing nucleotide triphosphate hydrolases"/>
    <property type="match status" value="1"/>
</dbReference>
<dbReference type="GO" id="GO:0005524">
    <property type="term" value="F:ATP binding"/>
    <property type="evidence" value="ECO:0007669"/>
    <property type="project" value="UniProtKB-KW"/>
</dbReference>
<dbReference type="PANTHER" id="PTHR43442">
    <property type="entry name" value="GLUCONOKINASE-RELATED"/>
    <property type="match status" value="1"/>
</dbReference>
<dbReference type="PANTHER" id="PTHR43442:SF3">
    <property type="entry name" value="GLUCONOKINASE-RELATED"/>
    <property type="match status" value="1"/>
</dbReference>
<dbReference type="GO" id="GO:0046316">
    <property type="term" value="F:gluconokinase activity"/>
    <property type="evidence" value="ECO:0007669"/>
    <property type="project" value="UniProtKB-EC"/>
</dbReference>
<dbReference type="EC" id="2.7.1.12" evidence="3"/>
<dbReference type="GO" id="GO:0005737">
    <property type="term" value="C:cytoplasm"/>
    <property type="evidence" value="ECO:0007669"/>
    <property type="project" value="TreeGrafter"/>
</dbReference>
<evidence type="ECO:0000256" key="5">
    <source>
        <dbReference type="ARBA" id="ARBA00022741"/>
    </source>
</evidence>
<evidence type="ECO:0000256" key="1">
    <source>
        <dbReference type="ARBA" id="ARBA00004875"/>
    </source>
</evidence>
<organism evidence="11 12">
    <name type="scientific">Sphaceloma murrayae</name>
    <dbReference type="NCBI Taxonomy" id="2082308"/>
    <lineage>
        <taxon>Eukaryota</taxon>
        <taxon>Fungi</taxon>
        <taxon>Dikarya</taxon>
        <taxon>Ascomycota</taxon>
        <taxon>Pezizomycotina</taxon>
        <taxon>Dothideomycetes</taxon>
        <taxon>Dothideomycetidae</taxon>
        <taxon>Myriangiales</taxon>
        <taxon>Elsinoaceae</taxon>
        <taxon>Sphaceloma</taxon>
    </lineage>
</organism>
<dbReference type="STRING" id="2082308.A0A2K1R2I6"/>
<sequence>MAAPQAPVADSIAPKNNYTGEKKQLKPTRHRHVWYVTGPAGCGKTTVASFIAGRYSVPYLEGDTFHPPANISKMAAGHPLTDSDRWDWLARVRDAAVNTLSSTSSSSSAPTDGADPISTTSIDPPTHSASSTQASSHDPSSMDGTATPQAVVVTCSGLKKSYRDVLRSVPSGSGIKVHFVYLSLPEEVLYQRVRERVGHYMKESMVRSQIEVLEVPGQDEGDVVSVEAKEKKEVVEGEVREGFERAMAQDEM</sequence>
<dbReference type="OrthoDB" id="275177at2759"/>
<proteinExistence type="inferred from homology"/>
<dbReference type="FunCoup" id="A0A2K1R2I6">
    <property type="interactions" value="1024"/>
</dbReference>
<comment type="similarity">
    <text evidence="2">Belongs to the gluconokinase GntK/GntV family.</text>
</comment>
<feature type="region of interest" description="Disordered" evidence="10">
    <location>
        <begin position="99"/>
        <end position="146"/>
    </location>
</feature>
<evidence type="ECO:0000256" key="10">
    <source>
        <dbReference type="SAM" id="MobiDB-lite"/>
    </source>
</evidence>
<evidence type="ECO:0000256" key="8">
    <source>
        <dbReference type="ARBA" id="ARBA00029835"/>
    </source>
</evidence>
<feature type="region of interest" description="Disordered" evidence="10">
    <location>
        <begin position="1"/>
        <end position="26"/>
    </location>
</feature>
<keyword evidence="4" id="KW-0808">Transferase</keyword>
<evidence type="ECO:0000256" key="9">
    <source>
        <dbReference type="ARBA" id="ARBA00048090"/>
    </source>
</evidence>
<evidence type="ECO:0000256" key="2">
    <source>
        <dbReference type="ARBA" id="ARBA00008420"/>
    </source>
</evidence>
<comment type="catalytic activity">
    <reaction evidence="9">
        <text>D-gluconate + ATP = 6-phospho-D-gluconate + ADP + H(+)</text>
        <dbReference type="Rhea" id="RHEA:19433"/>
        <dbReference type="ChEBI" id="CHEBI:15378"/>
        <dbReference type="ChEBI" id="CHEBI:18391"/>
        <dbReference type="ChEBI" id="CHEBI:30616"/>
        <dbReference type="ChEBI" id="CHEBI:58759"/>
        <dbReference type="ChEBI" id="CHEBI:456216"/>
        <dbReference type="EC" id="2.7.1.12"/>
    </reaction>
</comment>
<evidence type="ECO:0000313" key="12">
    <source>
        <dbReference type="Proteomes" id="UP000243797"/>
    </source>
</evidence>
<keyword evidence="6" id="KW-0418">Kinase</keyword>
<evidence type="ECO:0000256" key="6">
    <source>
        <dbReference type="ARBA" id="ARBA00022777"/>
    </source>
</evidence>
<dbReference type="InterPro" id="IPR006001">
    <property type="entry name" value="Therm_gnt_kin"/>
</dbReference>
<keyword evidence="12" id="KW-1185">Reference proteome</keyword>
<evidence type="ECO:0000256" key="4">
    <source>
        <dbReference type="ARBA" id="ARBA00022679"/>
    </source>
</evidence>
<evidence type="ECO:0000256" key="3">
    <source>
        <dbReference type="ARBA" id="ARBA00012054"/>
    </source>
</evidence>
<protein>
    <recommendedName>
        <fullName evidence="3">gluconokinase</fullName>
        <ecNumber evidence="3">2.7.1.12</ecNumber>
    </recommendedName>
    <alternativeName>
        <fullName evidence="8">Gluconate kinase</fullName>
    </alternativeName>
</protein>
<feature type="compositionally biased region" description="Low complexity" evidence="10">
    <location>
        <begin position="125"/>
        <end position="141"/>
    </location>
</feature>
<keyword evidence="7" id="KW-0067">ATP-binding</keyword>
<dbReference type="AlphaFoldDB" id="A0A2K1R2I6"/>
<dbReference type="Pfam" id="PF13671">
    <property type="entry name" value="AAA_33"/>
    <property type="match status" value="1"/>
</dbReference>
<comment type="caution">
    <text evidence="11">The sequence shown here is derived from an EMBL/GenBank/DDBJ whole genome shotgun (WGS) entry which is preliminary data.</text>
</comment>
<dbReference type="GO" id="GO:0005975">
    <property type="term" value="P:carbohydrate metabolic process"/>
    <property type="evidence" value="ECO:0007669"/>
    <property type="project" value="InterPro"/>
</dbReference>